<name>A0A0E9UQA1_ANGAN</name>
<reference evidence="1" key="2">
    <citation type="journal article" date="2015" name="Fish Shellfish Immunol.">
        <title>Early steps in the European eel (Anguilla anguilla)-Vibrio vulnificus interaction in the gills: Role of the RtxA13 toxin.</title>
        <authorList>
            <person name="Callol A."/>
            <person name="Pajuelo D."/>
            <person name="Ebbesson L."/>
            <person name="Teles M."/>
            <person name="MacKenzie S."/>
            <person name="Amaro C."/>
        </authorList>
    </citation>
    <scope>NUCLEOTIDE SEQUENCE</scope>
</reference>
<dbReference type="AlphaFoldDB" id="A0A0E9UQA1"/>
<dbReference type="EMBL" id="GBXM01041434">
    <property type="protein sequence ID" value="JAH67143.1"/>
    <property type="molecule type" value="Transcribed_RNA"/>
</dbReference>
<sequence length="48" mass="5346">MTYFLQSVRLWMPGVPSSQREAPLLGDMICAGHLPRNYGSLRLLVSLA</sequence>
<reference evidence="1" key="1">
    <citation type="submission" date="2014-11" db="EMBL/GenBank/DDBJ databases">
        <authorList>
            <person name="Amaro Gonzalez C."/>
        </authorList>
    </citation>
    <scope>NUCLEOTIDE SEQUENCE</scope>
</reference>
<organism evidence="1">
    <name type="scientific">Anguilla anguilla</name>
    <name type="common">European freshwater eel</name>
    <name type="synonym">Muraena anguilla</name>
    <dbReference type="NCBI Taxonomy" id="7936"/>
    <lineage>
        <taxon>Eukaryota</taxon>
        <taxon>Metazoa</taxon>
        <taxon>Chordata</taxon>
        <taxon>Craniata</taxon>
        <taxon>Vertebrata</taxon>
        <taxon>Euteleostomi</taxon>
        <taxon>Actinopterygii</taxon>
        <taxon>Neopterygii</taxon>
        <taxon>Teleostei</taxon>
        <taxon>Anguilliformes</taxon>
        <taxon>Anguillidae</taxon>
        <taxon>Anguilla</taxon>
    </lineage>
</organism>
<evidence type="ECO:0000313" key="1">
    <source>
        <dbReference type="EMBL" id="JAH67143.1"/>
    </source>
</evidence>
<proteinExistence type="predicted"/>
<accession>A0A0E9UQA1</accession>
<protein>
    <submittedName>
        <fullName evidence="1">Uncharacterized protein</fullName>
    </submittedName>
</protein>